<keyword evidence="14" id="KW-0408">Iron</keyword>
<dbReference type="SUPFAM" id="SSF81343">
    <property type="entry name" value="Fumarate reductase respiratory complex transmembrane subunits"/>
    <property type="match status" value="1"/>
</dbReference>
<comment type="function">
    <text evidence="2">Membrane-anchoring subunit of succinate dehydrogenase (SDH).</text>
</comment>
<evidence type="ECO:0000313" key="17">
    <source>
        <dbReference type="EMBL" id="OBP82971.1"/>
    </source>
</evidence>
<dbReference type="InterPro" id="IPR014312">
    <property type="entry name" value="Succ_DH_anchor"/>
</dbReference>
<comment type="subunit">
    <text evidence="5">Part of an enzyme complex containing four subunits: a flavoprotein, an iron-sulfur protein, plus two membrane-anchoring proteins, SdhC and SdhD.</text>
</comment>
<dbReference type="NCBIfam" id="TIGR02968">
    <property type="entry name" value="succ_dehyd_anc"/>
    <property type="match status" value="1"/>
</dbReference>
<feature type="transmembrane region" description="Helical" evidence="16">
    <location>
        <begin position="65"/>
        <end position="83"/>
    </location>
</feature>
<dbReference type="UniPathway" id="UPA00223"/>
<dbReference type="InterPro" id="IPR000701">
    <property type="entry name" value="SuccDH_FuR_B_TM-su"/>
</dbReference>
<evidence type="ECO:0000256" key="10">
    <source>
        <dbReference type="ARBA" id="ARBA00022692"/>
    </source>
</evidence>
<proteinExistence type="predicted"/>
<evidence type="ECO:0000256" key="8">
    <source>
        <dbReference type="ARBA" id="ARBA00022532"/>
    </source>
</evidence>
<keyword evidence="15 16" id="KW-0472">Membrane</keyword>
<feature type="transmembrane region" description="Helical" evidence="16">
    <location>
        <begin position="36"/>
        <end position="59"/>
    </location>
</feature>
<evidence type="ECO:0000256" key="7">
    <source>
        <dbReference type="ARBA" id="ARBA00022448"/>
    </source>
</evidence>
<accession>A0A1A5K3N2</accession>
<keyword evidence="11" id="KW-0479">Metal-binding</keyword>
<evidence type="ECO:0000256" key="16">
    <source>
        <dbReference type="SAM" id="Phobius"/>
    </source>
</evidence>
<evidence type="ECO:0000256" key="1">
    <source>
        <dbReference type="ARBA" id="ARBA00001971"/>
    </source>
</evidence>
<keyword evidence="9" id="KW-0349">Heme</keyword>
<comment type="caution">
    <text evidence="17">The sequence shown here is derived from an EMBL/GenBank/DDBJ whole genome shotgun (WGS) entry which is preliminary data.</text>
</comment>
<dbReference type="InterPro" id="IPR034804">
    <property type="entry name" value="SQR/QFR_C/D"/>
</dbReference>
<evidence type="ECO:0000256" key="4">
    <source>
        <dbReference type="ARBA" id="ARBA00005163"/>
    </source>
</evidence>
<evidence type="ECO:0000256" key="15">
    <source>
        <dbReference type="ARBA" id="ARBA00023136"/>
    </source>
</evidence>
<dbReference type="GeneID" id="66681281"/>
<dbReference type="Proteomes" id="UP000093748">
    <property type="component" value="Unassembled WGS sequence"/>
</dbReference>
<dbReference type="EMBL" id="LZTJ01000001">
    <property type="protein sequence ID" value="OBP82971.1"/>
    <property type="molecule type" value="Genomic_DNA"/>
</dbReference>
<protein>
    <recommendedName>
        <fullName evidence="6">Succinate dehydrogenase hydrophobic membrane anchor subunit</fullName>
    </recommendedName>
</protein>
<comment type="subcellular location">
    <subcellularLocation>
        <location evidence="3">Membrane</location>
        <topology evidence="3">Multi-pass membrane protein</topology>
    </subcellularLocation>
</comment>
<evidence type="ECO:0000256" key="2">
    <source>
        <dbReference type="ARBA" id="ARBA00004050"/>
    </source>
</evidence>
<evidence type="ECO:0000256" key="3">
    <source>
        <dbReference type="ARBA" id="ARBA00004141"/>
    </source>
</evidence>
<comment type="cofactor">
    <cofactor evidence="1">
        <name>heme</name>
        <dbReference type="ChEBI" id="CHEBI:30413"/>
    </cofactor>
</comment>
<evidence type="ECO:0000256" key="6">
    <source>
        <dbReference type="ARBA" id="ARBA00019425"/>
    </source>
</evidence>
<evidence type="ECO:0000256" key="11">
    <source>
        <dbReference type="ARBA" id="ARBA00022723"/>
    </source>
</evidence>
<reference evidence="18" key="1">
    <citation type="submission" date="2016-06" db="EMBL/GenBank/DDBJ databases">
        <title>NZP2037 Pacbio-Illumina hybrid assembly.</title>
        <authorList>
            <person name="Ramsay J.P."/>
        </authorList>
    </citation>
    <scope>NUCLEOTIDE SEQUENCE [LARGE SCALE GENOMIC DNA]</scope>
    <source>
        <strain evidence="18">R7ANS::ICEMlSym2042</strain>
    </source>
</reference>
<evidence type="ECO:0000256" key="14">
    <source>
        <dbReference type="ARBA" id="ARBA00023004"/>
    </source>
</evidence>
<dbReference type="GO" id="GO:0020037">
    <property type="term" value="F:heme binding"/>
    <property type="evidence" value="ECO:0007669"/>
    <property type="project" value="InterPro"/>
</dbReference>
<comment type="pathway">
    <text evidence="4">Carbohydrate metabolism; tricarboxylic acid cycle.</text>
</comment>
<keyword evidence="10 16" id="KW-0812">Transmembrane</keyword>
<dbReference type="GO" id="GO:0046872">
    <property type="term" value="F:metal ion binding"/>
    <property type="evidence" value="ECO:0007669"/>
    <property type="project" value="UniProtKB-KW"/>
</dbReference>
<keyword evidence="8" id="KW-0816">Tricarboxylic acid cycle</keyword>
<keyword evidence="12" id="KW-0249">Electron transport</keyword>
<evidence type="ECO:0000256" key="9">
    <source>
        <dbReference type="ARBA" id="ARBA00022617"/>
    </source>
</evidence>
<keyword evidence="13 16" id="KW-1133">Transmembrane helix</keyword>
<dbReference type="RefSeq" id="WP_032932234.1">
    <property type="nucleotide sequence ID" value="NZ_LZTH01000034.1"/>
</dbReference>
<evidence type="ECO:0000256" key="5">
    <source>
        <dbReference type="ARBA" id="ARBA00011558"/>
    </source>
</evidence>
<evidence type="ECO:0000256" key="13">
    <source>
        <dbReference type="ARBA" id="ARBA00022989"/>
    </source>
</evidence>
<dbReference type="GO" id="GO:0016020">
    <property type="term" value="C:membrane"/>
    <property type="evidence" value="ECO:0007669"/>
    <property type="project" value="UniProtKB-SubCell"/>
</dbReference>
<dbReference type="OrthoDB" id="9809280at2"/>
<dbReference type="AlphaFoldDB" id="A0A1A5K3N2"/>
<gene>
    <name evidence="17" type="ORF">BAE39_05465</name>
</gene>
<sequence length="132" mass="14068">MSGKNSTDMRTPLAKVRGLGSAREGTGHFWRQRLTAIANIPLTLFFVGFLIALNGAGYAEVRAALANPFVGLMLALVLISGLIHMRLGMQVIIEDYITSEGLKLATIVLNTFFTVAVGVASIFALLKLAFGG</sequence>
<feature type="transmembrane region" description="Helical" evidence="16">
    <location>
        <begin position="104"/>
        <end position="126"/>
    </location>
</feature>
<evidence type="ECO:0000313" key="18">
    <source>
        <dbReference type="Proteomes" id="UP000093748"/>
    </source>
</evidence>
<keyword evidence="7" id="KW-0813">Transport</keyword>
<dbReference type="Pfam" id="PF01127">
    <property type="entry name" value="Sdh_cyt"/>
    <property type="match status" value="1"/>
</dbReference>
<name>A0A1A5K3N2_RHILI</name>
<dbReference type="CDD" id="cd03495">
    <property type="entry name" value="SQR_TypeC_SdhD_like"/>
    <property type="match status" value="1"/>
</dbReference>
<dbReference type="Gene3D" id="1.20.1300.10">
    <property type="entry name" value="Fumarate reductase/succinate dehydrogenase, transmembrane subunit"/>
    <property type="match status" value="1"/>
</dbReference>
<dbReference type="GO" id="GO:0006099">
    <property type="term" value="P:tricarboxylic acid cycle"/>
    <property type="evidence" value="ECO:0007669"/>
    <property type="project" value="UniProtKB-UniPathway"/>
</dbReference>
<organism evidence="17 18">
    <name type="scientific">Rhizobium loti</name>
    <name type="common">Mesorhizobium loti</name>
    <dbReference type="NCBI Taxonomy" id="381"/>
    <lineage>
        <taxon>Bacteria</taxon>
        <taxon>Pseudomonadati</taxon>
        <taxon>Pseudomonadota</taxon>
        <taxon>Alphaproteobacteria</taxon>
        <taxon>Hyphomicrobiales</taxon>
        <taxon>Phyllobacteriaceae</taxon>
        <taxon>Mesorhizobium</taxon>
    </lineage>
</organism>
<evidence type="ECO:0000256" key="12">
    <source>
        <dbReference type="ARBA" id="ARBA00022982"/>
    </source>
</evidence>